<protein>
    <submittedName>
        <fullName evidence="1">Uncharacterized protein</fullName>
    </submittedName>
</protein>
<evidence type="ECO:0000313" key="2">
    <source>
        <dbReference type="Proteomes" id="UP000325032"/>
    </source>
</evidence>
<accession>A0A5C0WMC7</accession>
<keyword evidence="2" id="KW-1185">Reference proteome</keyword>
<gene>
    <name evidence="1" type="ORF">FX981_03494</name>
</gene>
<dbReference type="AlphaFoldDB" id="A0A5C0WMC7"/>
<organism evidence="1 2">
    <name type="scientific">Bacillus safensis</name>
    <dbReference type="NCBI Taxonomy" id="561879"/>
    <lineage>
        <taxon>Bacteria</taxon>
        <taxon>Bacillati</taxon>
        <taxon>Bacillota</taxon>
        <taxon>Bacilli</taxon>
        <taxon>Bacillales</taxon>
        <taxon>Bacillaceae</taxon>
        <taxon>Bacillus</taxon>
    </lineage>
</organism>
<dbReference type="Proteomes" id="UP000325032">
    <property type="component" value="Chromosome"/>
</dbReference>
<evidence type="ECO:0000313" key="1">
    <source>
        <dbReference type="EMBL" id="QEK65224.1"/>
    </source>
</evidence>
<dbReference type="EMBL" id="CP043404">
    <property type="protein sequence ID" value="QEK65224.1"/>
    <property type="molecule type" value="Genomic_DNA"/>
</dbReference>
<sequence length="120" mass="13925">MLKKNKQQKDPNSVFEALSRSADFTNELSRNGDFLYRISFFRSLINGHLLHEQILPSLKQLHLSPTLEELKERIPIEKAVITSDLQTVQEALHRAALRLDLRQTGAKRFSCRLKKRKADK</sequence>
<reference evidence="1 2" key="1">
    <citation type="journal article" date="2018" name="Plant Biotechnol. Rep.">
        <title>Diversity and antifungal activity of endophytic bacteria associated with Panax ginseng seedlings.</title>
        <authorList>
            <person name="Park J.M."/>
            <person name="Hong C.E."/>
            <person name="Jo S.H."/>
        </authorList>
    </citation>
    <scope>NUCLEOTIDE SEQUENCE [LARGE SCALE GENOMIC DNA]</scope>
    <source>
        <strain evidence="1 2">PgKB20</strain>
    </source>
</reference>
<name>A0A5C0WMC7_BACIA</name>
<proteinExistence type="predicted"/>